<feature type="compositionally biased region" description="Pro residues" evidence="1">
    <location>
        <begin position="54"/>
        <end position="77"/>
    </location>
</feature>
<evidence type="ECO:0000313" key="2">
    <source>
        <dbReference type="EMBL" id="CAD7681452.1"/>
    </source>
</evidence>
<evidence type="ECO:0000313" key="3">
    <source>
        <dbReference type="Proteomes" id="UP000645828"/>
    </source>
</evidence>
<proteinExistence type="predicted"/>
<feature type="compositionally biased region" description="Basic and acidic residues" evidence="1">
    <location>
        <begin position="36"/>
        <end position="53"/>
    </location>
</feature>
<comment type="caution">
    <text evidence="2">The sequence shown here is derived from an EMBL/GenBank/DDBJ whole genome shotgun (WGS) entry which is preliminary data.</text>
</comment>
<dbReference type="Proteomes" id="UP000645828">
    <property type="component" value="Unassembled WGS sequence"/>
</dbReference>
<keyword evidence="3" id="KW-1185">Reference proteome</keyword>
<feature type="region of interest" description="Disordered" evidence="1">
    <location>
        <begin position="1"/>
        <end position="106"/>
    </location>
</feature>
<reference evidence="2" key="1">
    <citation type="submission" date="2020-12" db="EMBL/GenBank/DDBJ databases">
        <authorList>
            <consortium name="Molecular Ecology Group"/>
        </authorList>
    </citation>
    <scope>NUCLEOTIDE SEQUENCE</scope>
    <source>
        <strain evidence="2">TBG_1078</strain>
    </source>
</reference>
<protein>
    <submittedName>
        <fullName evidence="2">(raccoon dog) hypothetical protein</fullName>
    </submittedName>
</protein>
<organism evidence="2 3">
    <name type="scientific">Nyctereutes procyonoides</name>
    <name type="common">Raccoon dog</name>
    <name type="synonym">Canis procyonoides</name>
    <dbReference type="NCBI Taxonomy" id="34880"/>
    <lineage>
        <taxon>Eukaryota</taxon>
        <taxon>Metazoa</taxon>
        <taxon>Chordata</taxon>
        <taxon>Craniata</taxon>
        <taxon>Vertebrata</taxon>
        <taxon>Euteleostomi</taxon>
        <taxon>Mammalia</taxon>
        <taxon>Eutheria</taxon>
        <taxon>Laurasiatheria</taxon>
        <taxon>Carnivora</taxon>
        <taxon>Caniformia</taxon>
        <taxon>Canidae</taxon>
        <taxon>Nyctereutes</taxon>
    </lineage>
</organism>
<name>A0A811YZ82_NYCPR</name>
<sequence length="131" mass="13543">MAVEGRLTKKKMIDTASLFKQRRRSIGRGAGSRPAEAGERGLKVAPRGRDASRPPRPAPPRPAPPPRARARPPPTAPPGACLRDKQTSRTAGKPGGGGGGAGAAGPRVQVPALRCLARPLRARGDGGGRIR</sequence>
<dbReference type="EMBL" id="CAJHUB010000752">
    <property type="protein sequence ID" value="CAD7681452.1"/>
    <property type="molecule type" value="Genomic_DNA"/>
</dbReference>
<dbReference type="AlphaFoldDB" id="A0A811YZ82"/>
<evidence type="ECO:0000256" key="1">
    <source>
        <dbReference type="SAM" id="MobiDB-lite"/>
    </source>
</evidence>
<gene>
    <name evidence="2" type="ORF">NYPRO_LOCUS14244</name>
</gene>
<feature type="compositionally biased region" description="Gly residues" evidence="1">
    <location>
        <begin position="93"/>
        <end position="103"/>
    </location>
</feature>
<accession>A0A811YZ82</accession>